<comment type="pathway">
    <text evidence="10">Purine metabolism; AMP biosynthesis via de novo pathway; AMP from IMP: step 1/2.</text>
</comment>
<evidence type="ECO:0000256" key="3">
    <source>
        <dbReference type="ARBA" id="ARBA00022490"/>
    </source>
</evidence>
<comment type="subunit">
    <text evidence="2 10">Homodimer.</text>
</comment>
<dbReference type="FunFam" id="3.90.170.10:FF:000001">
    <property type="entry name" value="Adenylosuccinate synthetase"/>
    <property type="match status" value="1"/>
</dbReference>
<evidence type="ECO:0000256" key="5">
    <source>
        <dbReference type="ARBA" id="ARBA00022723"/>
    </source>
</evidence>
<keyword evidence="8 10" id="KW-0460">Magnesium</keyword>
<dbReference type="GO" id="GO:0005525">
    <property type="term" value="F:GTP binding"/>
    <property type="evidence" value="ECO:0007669"/>
    <property type="project" value="UniProtKB-UniRule"/>
</dbReference>
<dbReference type="RefSeq" id="XP_046018313.1">
    <property type="nucleotide sequence ID" value="XM_046156220.1"/>
</dbReference>
<evidence type="ECO:0000256" key="7">
    <source>
        <dbReference type="ARBA" id="ARBA00022755"/>
    </source>
</evidence>
<gene>
    <name evidence="11" type="ORF">B0I36DRAFT_344033</name>
</gene>
<dbReference type="InterPro" id="IPR042111">
    <property type="entry name" value="Adenylosuccinate_synth_dom3"/>
</dbReference>
<dbReference type="InterPro" id="IPR001114">
    <property type="entry name" value="Adenylosuccinate_synthetase"/>
</dbReference>
<accession>A0A9P9BVG9</accession>
<dbReference type="PANTHER" id="PTHR11846">
    <property type="entry name" value="ADENYLOSUCCINATE SYNTHETASE"/>
    <property type="match status" value="1"/>
</dbReference>
<dbReference type="GO" id="GO:0000287">
    <property type="term" value="F:magnesium ion binding"/>
    <property type="evidence" value="ECO:0007669"/>
    <property type="project" value="UniProtKB-UniRule"/>
</dbReference>
<dbReference type="PANTHER" id="PTHR11846:SF0">
    <property type="entry name" value="ADENYLOSUCCINATE SYNTHETASE"/>
    <property type="match status" value="1"/>
</dbReference>
<comment type="function">
    <text evidence="10">Plays an important role in the de novo pathway and in the salvage pathway of purine nucleotide biosynthesis. Catalyzes the first commited step in the biosynthesis of AMP from IMP.</text>
</comment>
<keyword evidence="4 10" id="KW-0436">Ligase</keyword>
<keyword evidence="3 10" id="KW-0963">Cytoplasm</keyword>
<keyword evidence="7 10" id="KW-0658">Purine biosynthesis</keyword>
<dbReference type="SUPFAM" id="SSF52540">
    <property type="entry name" value="P-loop containing nucleoside triphosphate hydrolases"/>
    <property type="match status" value="2"/>
</dbReference>
<name>A0A9P9BVG9_9PEZI</name>
<keyword evidence="5 10" id="KW-0479">Metal-binding</keyword>
<dbReference type="Pfam" id="PF00709">
    <property type="entry name" value="Adenylsucc_synt"/>
    <property type="match status" value="2"/>
</dbReference>
<dbReference type="HAMAP" id="MF_00011">
    <property type="entry name" value="Adenylosucc_synth"/>
    <property type="match status" value="1"/>
</dbReference>
<organism evidence="11 12">
    <name type="scientific">Microdochium trichocladiopsis</name>
    <dbReference type="NCBI Taxonomy" id="1682393"/>
    <lineage>
        <taxon>Eukaryota</taxon>
        <taxon>Fungi</taxon>
        <taxon>Dikarya</taxon>
        <taxon>Ascomycota</taxon>
        <taxon>Pezizomycotina</taxon>
        <taxon>Sordariomycetes</taxon>
        <taxon>Xylariomycetidae</taxon>
        <taxon>Xylariales</taxon>
        <taxon>Microdochiaceae</taxon>
        <taxon>Microdochium</taxon>
    </lineage>
</organism>
<dbReference type="Proteomes" id="UP000756346">
    <property type="component" value="Unassembled WGS sequence"/>
</dbReference>
<evidence type="ECO:0000313" key="12">
    <source>
        <dbReference type="Proteomes" id="UP000756346"/>
    </source>
</evidence>
<keyword evidence="9 10" id="KW-0342">GTP-binding</keyword>
<dbReference type="GO" id="GO:0005737">
    <property type="term" value="C:cytoplasm"/>
    <property type="evidence" value="ECO:0007669"/>
    <property type="project" value="UniProtKB-SubCell"/>
</dbReference>
<dbReference type="OrthoDB" id="10265645at2759"/>
<comment type="caution">
    <text evidence="10">Lacks conserved residue(s) required for the propagation of feature annotation.</text>
</comment>
<dbReference type="InterPro" id="IPR027417">
    <property type="entry name" value="P-loop_NTPase"/>
</dbReference>
<comment type="similarity">
    <text evidence="10">Belongs to the adenylosuccinate synthetase family.</text>
</comment>
<comment type="catalytic activity">
    <reaction evidence="10">
        <text>IMP + L-aspartate + GTP = N(6)-(1,2-dicarboxyethyl)-AMP + GDP + phosphate + 2 H(+)</text>
        <dbReference type="Rhea" id="RHEA:15753"/>
        <dbReference type="ChEBI" id="CHEBI:15378"/>
        <dbReference type="ChEBI" id="CHEBI:29991"/>
        <dbReference type="ChEBI" id="CHEBI:37565"/>
        <dbReference type="ChEBI" id="CHEBI:43474"/>
        <dbReference type="ChEBI" id="CHEBI:57567"/>
        <dbReference type="ChEBI" id="CHEBI:58053"/>
        <dbReference type="ChEBI" id="CHEBI:58189"/>
        <dbReference type="EC" id="6.3.4.4"/>
    </reaction>
</comment>
<dbReference type="GO" id="GO:0044208">
    <property type="term" value="P:'de novo' AMP biosynthetic process"/>
    <property type="evidence" value="ECO:0007669"/>
    <property type="project" value="UniProtKB-UniRule"/>
</dbReference>
<dbReference type="AlphaFoldDB" id="A0A9P9BVG9"/>
<keyword evidence="12" id="KW-1185">Reference proteome</keyword>
<reference evidence="11" key="1">
    <citation type="journal article" date="2021" name="Nat. Commun.">
        <title>Genetic determinants of endophytism in the Arabidopsis root mycobiome.</title>
        <authorList>
            <person name="Mesny F."/>
            <person name="Miyauchi S."/>
            <person name="Thiergart T."/>
            <person name="Pickel B."/>
            <person name="Atanasova L."/>
            <person name="Karlsson M."/>
            <person name="Huettel B."/>
            <person name="Barry K.W."/>
            <person name="Haridas S."/>
            <person name="Chen C."/>
            <person name="Bauer D."/>
            <person name="Andreopoulos W."/>
            <person name="Pangilinan J."/>
            <person name="LaButti K."/>
            <person name="Riley R."/>
            <person name="Lipzen A."/>
            <person name="Clum A."/>
            <person name="Drula E."/>
            <person name="Henrissat B."/>
            <person name="Kohler A."/>
            <person name="Grigoriev I.V."/>
            <person name="Martin F.M."/>
            <person name="Hacquard S."/>
        </authorList>
    </citation>
    <scope>NUCLEOTIDE SEQUENCE</scope>
    <source>
        <strain evidence="11">MPI-CAGE-CH-0230</strain>
    </source>
</reference>
<dbReference type="EMBL" id="JAGTJQ010000001">
    <property type="protein sequence ID" value="KAH7040258.1"/>
    <property type="molecule type" value="Genomic_DNA"/>
</dbReference>
<evidence type="ECO:0000256" key="2">
    <source>
        <dbReference type="ARBA" id="ARBA00011738"/>
    </source>
</evidence>
<evidence type="ECO:0000256" key="10">
    <source>
        <dbReference type="HAMAP-Rule" id="MF_03125"/>
    </source>
</evidence>
<comment type="subcellular location">
    <subcellularLocation>
        <location evidence="10">Cytoplasm</location>
    </subcellularLocation>
</comment>
<comment type="cofactor">
    <cofactor evidence="10">
        <name>Mg(2+)</name>
        <dbReference type="ChEBI" id="CHEBI:18420"/>
    </cofactor>
    <text evidence="10">Binds 1 Mg(2+) ion per subunit.</text>
</comment>
<feature type="binding site" evidence="10">
    <location>
        <position position="132"/>
    </location>
    <ligand>
        <name>IMP</name>
        <dbReference type="ChEBI" id="CHEBI:58053"/>
    </ligand>
</feature>
<dbReference type="GO" id="GO:0046040">
    <property type="term" value="P:IMP metabolic process"/>
    <property type="evidence" value="ECO:0007669"/>
    <property type="project" value="TreeGrafter"/>
</dbReference>
<dbReference type="Gene3D" id="3.90.170.10">
    <property type="entry name" value="Adenylosuccinate Synthetase, subunit A, domain 3"/>
    <property type="match status" value="1"/>
</dbReference>
<evidence type="ECO:0000256" key="9">
    <source>
        <dbReference type="ARBA" id="ARBA00023134"/>
    </source>
</evidence>
<evidence type="ECO:0000256" key="4">
    <source>
        <dbReference type="ARBA" id="ARBA00022598"/>
    </source>
</evidence>
<dbReference type="SMART" id="SM00788">
    <property type="entry name" value="Adenylsucc_synt"/>
    <property type="match status" value="1"/>
</dbReference>
<comment type="caution">
    <text evidence="11">The sequence shown here is derived from an EMBL/GenBank/DDBJ whole genome shotgun (WGS) entry which is preliminary data.</text>
</comment>
<dbReference type="Gene3D" id="3.40.440.10">
    <property type="entry name" value="Adenylosuccinate Synthetase, subunit A, domain 1"/>
    <property type="match status" value="1"/>
</dbReference>
<sequence length="284" mass="31278">MATIVLGIAFGNEGNSKLVGILSNDVKLWARAQGGHNARHTAVANGVSSSNTLRSCSTFDFGTYASVSSSNTGLGGIFTALALDPRKFDHIIGVIEACSTRVGLGHLPTQLFDADSKKLQKLGHEVRVSTGRPRRCGWPDLMVIKHSRAINPYTSLNLIKLEILDTFPFIIAYKNPRTDEDVPSFPADQKLLESVEVVCKELECWNTPTTSVTSYYGAPLNARKYIELIKEFVGVKIGWIGTSPEREDMIIRMVTTSSFANRELVNHAVHMHITPRPCGHRDVR</sequence>
<dbReference type="InterPro" id="IPR042109">
    <property type="entry name" value="Adenylosuccinate_synth_dom1"/>
</dbReference>
<protein>
    <recommendedName>
        <fullName evidence="10">Adenylosuccinate synthetase</fullName>
        <shortName evidence="10">AMPSase</shortName>
        <shortName evidence="10">AdSS</shortName>
        <ecNumber evidence="10">6.3.4.4</ecNumber>
    </recommendedName>
    <alternativeName>
        <fullName evidence="10">IMP--aspartate ligase</fullName>
    </alternativeName>
</protein>
<dbReference type="EC" id="6.3.4.4" evidence="10"/>
<evidence type="ECO:0000256" key="1">
    <source>
        <dbReference type="ARBA" id="ARBA00003779"/>
    </source>
</evidence>
<feature type="binding site" evidence="10">
    <location>
        <begin position="128"/>
        <end position="134"/>
    </location>
    <ligand>
        <name>substrate</name>
    </ligand>
</feature>
<proteinExistence type="inferred from homology"/>
<dbReference type="GeneID" id="70185766"/>
<keyword evidence="6 10" id="KW-0547">Nucleotide-binding</keyword>
<evidence type="ECO:0000313" key="11">
    <source>
        <dbReference type="EMBL" id="KAH7040258.1"/>
    </source>
</evidence>
<dbReference type="GO" id="GO:0004019">
    <property type="term" value="F:adenylosuccinate synthase activity"/>
    <property type="evidence" value="ECO:0007669"/>
    <property type="project" value="UniProtKB-UniRule"/>
</dbReference>
<feature type="binding site" evidence="10">
    <location>
        <position position="134"/>
    </location>
    <ligand>
        <name>GTP</name>
        <dbReference type="ChEBI" id="CHEBI:37565"/>
    </ligand>
</feature>
<evidence type="ECO:0000256" key="6">
    <source>
        <dbReference type="ARBA" id="ARBA00022741"/>
    </source>
</evidence>
<comment type="function">
    <text evidence="1">Plays an important role in the de novo pathway and in the salvage pathway of purine nucleotide biosynthesis. Catalyzes the first committed step in the biosynthesis of AMP from IMP.</text>
</comment>
<evidence type="ECO:0000256" key="8">
    <source>
        <dbReference type="ARBA" id="ARBA00022842"/>
    </source>
</evidence>